<dbReference type="OrthoDB" id="123207at2759"/>
<dbReference type="EMBL" id="JYDP01000007">
    <property type="protein sequence ID" value="KRZ17266.1"/>
    <property type="molecule type" value="Genomic_DNA"/>
</dbReference>
<reference evidence="2 3" key="1">
    <citation type="submission" date="2015-01" db="EMBL/GenBank/DDBJ databases">
        <title>Evolution of Trichinella species and genotypes.</title>
        <authorList>
            <person name="Korhonen P.K."/>
            <person name="Edoardo P."/>
            <person name="Giuseppe L.R."/>
            <person name="Gasser R.B."/>
        </authorList>
    </citation>
    <scope>NUCLEOTIDE SEQUENCE [LARGE SCALE GENOMIC DNA]</scope>
    <source>
        <strain evidence="2">ISS1029</strain>
    </source>
</reference>
<protein>
    <recommendedName>
        <fullName evidence="1">PiggyBac transposable element-derived protein domain-containing protein</fullName>
    </recommendedName>
</protein>
<dbReference type="Pfam" id="PF13843">
    <property type="entry name" value="DDE_Tnp_1_7"/>
    <property type="match status" value="1"/>
</dbReference>
<evidence type="ECO:0000313" key="3">
    <source>
        <dbReference type="Proteomes" id="UP000055024"/>
    </source>
</evidence>
<sequence>MLSVTALVPVTQVDTGVGLLEASTTVDQSTTYAVQNNNLRVHFSRHDIKLFVGTLVKMGIILMPRYRMYWSTDFRVDSIANQLTLNRFMETMR</sequence>
<dbReference type="PANTHER" id="PTHR47272">
    <property type="entry name" value="DDE_TNP_1_7 DOMAIN-CONTAINING PROTEIN"/>
    <property type="match status" value="1"/>
</dbReference>
<gene>
    <name evidence="2" type="ORF">T11_4211</name>
</gene>
<evidence type="ECO:0000259" key="1">
    <source>
        <dbReference type="Pfam" id="PF13843"/>
    </source>
</evidence>
<organism evidence="2 3">
    <name type="scientific">Trichinella zimbabwensis</name>
    <dbReference type="NCBI Taxonomy" id="268475"/>
    <lineage>
        <taxon>Eukaryota</taxon>
        <taxon>Metazoa</taxon>
        <taxon>Ecdysozoa</taxon>
        <taxon>Nematoda</taxon>
        <taxon>Enoplea</taxon>
        <taxon>Dorylaimia</taxon>
        <taxon>Trichinellida</taxon>
        <taxon>Trichinellidae</taxon>
        <taxon>Trichinella</taxon>
    </lineage>
</organism>
<keyword evidence="3" id="KW-1185">Reference proteome</keyword>
<feature type="domain" description="PiggyBac transposable element-derived protein" evidence="1">
    <location>
        <begin position="29"/>
        <end position="90"/>
    </location>
</feature>
<name>A0A0V1I4L5_9BILA</name>
<evidence type="ECO:0000313" key="2">
    <source>
        <dbReference type="EMBL" id="KRZ17266.1"/>
    </source>
</evidence>
<accession>A0A0V1I4L5</accession>
<dbReference type="InterPro" id="IPR029526">
    <property type="entry name" value="PGBD"/>
</dbReference>
<comment type="caution">
    <text evidence="2">The sequence shown here is derived from an EMBL/GenBank/DDBJ whole genome shotgun (WGS) entry which is preliminary data.</text>
</comment>
<proteinExistence type="predicted"/>
<dbReference type="Proteomes" id="UP000055024">
    <property type="component" value="Unassembled WGS sequence"/>
</dbReference>
<dbReference type="PANTHER" id="PTHR47272:SF1">
    <property type="entry name" value="PIGGYBAC TRANSPOSABLE ELEMENT-DERIVED PROTEIN 3-LIKE"/>
    <property type="match status" value="1"/>
</dbReference>
<dbReference type="AlphaFoldDB" id="A0A0V1I4L5"/>